<accession>A0A6A5SN53</accession>
<dbReference type="OrthoDB" id="3678099at2759"/>
<sequence length="293" mass="32690">MKTARSTRNMKNSQSGKALPTVSVPSNVVASCLVALPGELRNRIYSFCKNDGIVEVAHPRSRSKRGVDRTQHQFLGLTHVNKATRHEFMPIYRKGSAARVDLREVYDYISDVLVPSENTLGHAVGMEPCTANIIMDLSPALNHADLFVMDLLPLFQICPAKPDCVCKFALSQPVRRYDHMSDDALTKAHVQKILSDLNTILTRPTSIGTYQQKTGALEDTRIFITTVAVADLMPIAGEPYVYRQPYLEILFTKKPHWAQLGAETIADLQDEQARMFIRDAGLTEIEALPIRIA</sequence>
<gene>
    <name evidence="3" type="ORF">EJ02DRAFT_512705</name>
</gene>
<organism evidence="3 4">
    <name type="scientific">Clathrospora elynae</name>
    <dbReference type="NCBI Taxonomy" id="706981"/>
    <lineage>
        <taxon>Eukaryota</taxon>
        <taxon>Fungi</taxon>
        <taxon>Dikarya</taxon>
        <taxon>Ascomycota</taxon>
        <taxon>Pezizomycotina</taxon>
        <taxon>Dothideomycetes</taxon>
        <taxon>Pleosporomycetidae</taxon>
        <taxon>Pleosporales</taxon>
        <taxon>Diademaceae</taxon>
        <taxon>Clathrospora</taxon>
    </lineage>
</organism>
<dbReference type="AlphaFoldDB" id="A0A6A5SN53"/>
<evidence type="ECO:0000256" key="1">
    <source>
        <dbReference type="SAM" id="MobiDB-lite"/>
    </source>
</evidence>
<feature type="region of interest" description="Disordered" evidence="1">
    <location>
        <begin position="1"/>
        <end position="20"/>
    </location>
</feature>
<dbReference type="PROSITE" id="PS51257">
    <property type="entry name" value="PROKAR_LIPOPROTEIN"/>
    <property type="match status" value="1"/>
</dbReference>
<dbReference type="Pfam" id="PF13013">
    <property type="entry name" value="F-box-like_2"/>
    <property type="match status" value="1"/>
</dbReference>
<name>A0A6A5SN53_9PLEO</name>
<protein>
    <recommendedName>
        <fullName evidence="2">F-box domain-containing protein</fullName>
    </recommendedName>
</protein>
<evidence type="ECO:0000313" key="3">
    <source>
        <dbReference type="EMBL" id="KAF1941078.1"/>
    </source>
</evidence>
<dbReference type="Proteomes" id="UP000800038">
    <property type="component" value="Unassembled WGS sequence"/>
</dbReference>
<keyword evidence="4" id="KW-1185">Reference proteome</keyword>
<feature type="domain" description="F-box" evidence="2">
    <location>
        <begin position="19"/>
        <end position="90"/>
    </location>
</feature>
<evidence type="ECO:0000259" key="2">
    <source>
        <dbReference type="Pfam" id="PF13013"/>
    </source>
</evidence>
<proteinExistence type="predicted"/>
<evidence type="ECO:0000313" key="4">
    <source>
        <dbReference type="Proteomes" id="UP000800038"/>
    </source>
</evidence>
<reference evidence="3" key="1">
    <citation type="journal article" date="2020" name="Stud. Mycol.">
        <title>101 Dothideomycetes genomes: a test case for predicting lifestyles and emergence of pathogens.</title>
        <authorList>
            <person name="Haridas S."/>
            <person name="Albert R."/>
            <person name="Binder M."/>
            <person name="Bloem J."/>
            <person name="Labutti K."/>
            <person name="Salamov A."/>
            <person name="Andreopoulos B."/>
            <person name="Baker S."/>
            <person name="Barry K."/>
            <person name="Bills G."/>
            <person name="Bluhm B."/>
            <person name="Cannon C."/>
            <person name="Castanera R."/>
            <person name="Culley D."/>
            <person name="Daum C."/>
            <person name="Ezra D."/>
            <person name="Gonzalez J."/>
            <person name="Henrissat B."/>
            <person name="Kuo A."/>
            <person name="Liang C."/>
            <person name="Lipzen A."/>
            <person name="Lutzoni F."/>
            <person name="Magnuson J."/>
            <person name="Mondo S."/>
            <person name="Nolan M."/>
            <person name="Ohm R."/>
            <person name="Pangilinan J."/>
            <person name="Park H.-J."/>
            <person name="Ramirez L."/>
            <person name="Alfaro M."/>
            <person name="Sun H."/>
            <person name="Tritt A."/>
            <person name="Yoshinaga Y."/>
            <person name="Zwiers L.-H."/>
            <person name="Turgeon B."/>
            <person name="Goodwin S."/>
            <person name="Spatafora J."/>
            <person name="Crous P."/>
            <person name="Grigoriev I."/>
        </authorList>
    </citation>
    <scope>NUCLEOTIDE SEQUENCE</scope>
    <source>
        <strain evidence="3">CBS 161.51</strain>
    </source>
</reference>
<feature type="compositionally biased region" description="Polar residues" evidence="1">
    <location>
        <begin position="1"/>
        <end position="16"/>
    </location>
</feature>
<dbReference type="EMBL" id="ML976053">
    <property type="protein sequence ID" value="KAF1941078.1"/>
    <property type="molecule type" value="Genomic_DNA"/>
</dbReference>
<dbReference type="InterPro" id="IPR001810">
    <property type="entry name" value="F-box_dom"/>
</dbReference>